<comment type="similarity">
    <text evidence="2 11">Belongs to the dynein light intermediate chain family.</text>
</comment>
<keyword evidence="13" id="KW-1185">Reference proteome</keyword>
<dbReference type="Gene3D" id="3.40.50.300">
    <property type="entry name" value="P-loop containing nucleotide triphosphate hydrolases"/>
    <property type="match status" value="1"/>
</dbReference>
<evidence type="ECO:0000256" key="1">
    <source>
        <dbReference type="ARBA" id="ARBA00004245"/>
    </source>
</evidence>
<evidence type="ECO:0000256" key="5">
    <source>
        <dbReference type="ARBA" id="ARBA00022701"/>
    </source>
</evidence>
<dbReference type="CDD" id="cd00882">
    <property type="entry name" value="Ras_like_GTPase"/>
    <property type="match status" value="1"/>
</dbReference>
<dbReference type="GO" id="GO:0000226">
    <property type="term" value="P:microtubule cytoskeleton organization"/>
    <property type="evidence" value="ECO:0007669"/>
    <property type="project" value="TreeGrafter"/>
</dbReference>
<evidence type="ECO:0000313" key="12">
    <source>
        <dbReference type="EMBL" id="OMJ91772.1"/>
    </source>
</evidence>
<protein>
    <recommendedName>
        <fullName evidence="11">Dynein light intermediate chain</fullName>
    </recommendedName>
</protein>
<keyword evidence="3 11" id="KW-0813">Transport</keyword>
<dbReference type="Proteomes" id="UP000187209">
    <property type="component" value="Unassembled WGS sequence"/>
</dbReference>
<dbReference type="GO" id="GO:0007018">
    <property type="term" value="P:microtubule-based movement"/>
    <property type="evidence" value="ECO:0007669"/>
    <property type="project" value="InterPro"/>
</dbReference>
<evidence type="ECO:0000256" key="10">
    <source>
        <dbReference type="ARBA" id="ARBA00023212"/>
    </source>
</evidence>
<dbReference type="GO" id="GO:0005813">
    <property type="term" value="C:centrosome"/>
    <property type="evidence" value="ECO:0007669"/>
    <property type="project" value="TreeGrafter"/>
</dbReference>
<comment type="caution">
    <text evidence="12">The sequence shown here is derived from an EMBL/GenBank/DDBJ whole genome shotgun (WGS) entry which is preliminary data.</text>
</comment>
<evidence type="ECO:0000256" key="3">
    <source>
        <dbReference type="ARBA" id="ARBA00022448"/>
    </source>
</evidence>
<dbReference type="OrthoDB" id="27603at2759"/>
<evidence type="ECO:0000256" key="8">
    <source>
        <dbReference type="ARBA" id="ARBA00023017"/>
    </source>
</evidence>
<keyword evidence="10 11" id="KW-0206">Cytoskeleton</keyword>
<evidence type="ECO:0000256" key="4">
    <source>
        <dbReference type="ARBA" id="ARBA00022490"/>
    </source>
</evidence>
<evidence type="ECO:0000256" key="11">
    <source>
        <dbReference type="RuleBase" id="RU366047"/>
    </source>
</evidence>
<dbReference type="GO" id="GO:0045504">
    <property type="term" value="F:dynein heavy chain binding"/>
    <property type="evidence" value="ECO:0007669"/>
    <property type="project" value="TreeGrafter"/>
</dbReference>
<sequence>MSDQKLWERLLRDSSQSKRVREGNLILVGRKGSGSRALISSLQKGPGSLGKNTRFTQLITPDDPEPMSCPLQYSYINSKDISDPQSDKISKVNIYTLELPELKTLLEFALNTKTLDKTMFGIVLDWEQPWRFTQDLEMWIDIWHEMLGKVVSSLPLEEQDSLIKSVEDYVKSYRDPESTVEIPENLQDIPLAEGVLEVNMGVPIVVICCKSDLVWSVDKNRDQNERILDIALKTLREFCVTYGASLFYTSSKNSANVGVIYDYIMHRIYGFPFKHKSQIVTRDQIFIPSGWDSASLIKQTDYLGSEKQFQDYLSKPKNRVTQKEEIVTTSDQDFLVQMKSKLEKSVNDTVKKISLIVNKPAVGGEITLAPVEHAPEPVSRGGSQIKLQEFYQMLLEKGNKENRDS</sequence>
<dbReference type="GO" id="GO:0005524">
    <property type="term" value="F:ATP binding"/>
    <property type="evidence" value="ECO:0007669"/>
    <property type="project" value="UniProtKB-KW"/>
</dbReference>
<evidence type="ECO:0000256" key="2">
    <source>
        <dbReference type="ARBA" id="ARBA00006831"/>
    </source>
</evidence>
<dbReference type="GO" id="GO:0005868">
    <property type="term" value="C:cytoplasmic dynein complex"/>
    <property type="evidence" value="ECO:0007669"/>
    <property type="project" value="UniProtKB-UniRule"/>
</dbReference>
<dbReference type="InterPro" id="IPR008467">
    <property type="entry name" value="Dynein1_light_intermed_chain"/>
</dbReference>
<keyword evidence="5 11" id="KW-0493">Microtubule</keyword>
<dbReference type="PANTHER" id="PTHR12688:SF0">
    <property type="entry name" value="DYNEIN LIGHT INTERMEDIATE CHAIN"/>
    <property type="match status" value="1"/>
</dbReference>
<dbReference type="GO" id="GO:0005874">
    <property type="term" value="C:microtubule"/>
    <property type="evidence" value="ECO:0007669"/>
    <property type="project" value="UniProtKB-KW"/>
</dbReference>
<name>A0A1R2CRX8_9CILI</name>
<keyword evidence="6 11" id="KW-0547">Nucleotide-binding</keyword>
<dbReference type="Pfam" id="PF05783">
    <property type="entry name" value="DLIC"/>
    <property type="match status" value="1"/>
</dbReference>
<comment type="subcellular location">
    <subcellularLocation>
        <location evidence="1 11">Cytoplasm</location>
        <location evidence="1 11">Cytoskeleton</location>
    </subcellularLocation>
</comment>
<proteinExistence type="inferred from homology"/>
<dbReference type="InterPro" id="IPR027417">
    <property type="entry name" value="P-loop_NTPase"/>
</dbReference>
<reference evidence="12 13" key="1">
    <citation type="submission" date="2016-11" db="EMBL/GenBank/DDBJ databases">
        <title>The macronuclear genome of Stentor coeruleus: a giant cell with tiny introns.</title>
        <authorList>
            <person name="Slabodnick M."/>
            <person name="Ruby J.G."/>
            <person name="Reiff S.B."/>
            <person name="Swart E.C."/>
            <person name="Gosai S."/>
            <person name="Prabakaran S."/>
            <person name="Witkowska E."/>
            <person name="Larue G.E."/>
            <person name="Fisher S."/>
            <person name="Freeman R.M."/>
            <person name="Gunawardena J."/>
            <person name="Chu W."/>
            <person name="Stover N.A."/>
            <person name="Gregory B.D."/>
            <person name="Nowacki M."/>
            <person name="Derisi J."/>
            <person name="Roy S.W."/>
            <person name="Marshall W.F."/>
            <person name="Sood P."/>
        </authorList>
    </citation>
    <scope>NUCLEOTIDE SEQUENCE [LARGE SCALE GENOMIC DNA]</scope>
    <source>
        <strain evidence="12">WM001</strain>
    </source>
</reference>
<dbReference type="EMBL" id="MPUH01000075">
    <property type="protein sequence ID" value="OMJ91772.1"/>
    <property type="molecule type" value="Genomic_DNA"/>
</dbReference>
<dbReference type="InterPro" id="IPR022780">
    <property type="entry name" value="Dynein_light_int_chain"/>
</dbReference>
<keyword evidence="9 11" id="KW-0505">Motor protein</keyword>
<dbReference type="SUPFAM" id="SSF52540">
    <property type="entry name" value="P-loop containing nucleoside triphosphate hydrolases"/>
    <property type="match status" value="1"/>
</dbReference>
<evidence type="ECO:0000313" key="13">
    <source>
        <dbReference type="Proteomes" id="UP000187209"/>
    </source>
</evidence>
<evidence type="ECO:0000256" key="7">
    <source>
        <dbReference type="ARBA" id="ARBA00022840"/>
    </source>
</evidence>
<comment type="function">
    <text evidence="11">Acts as one of several non-catalytic accessory components of the cytoplasmic dynein 1 complex that are thought to be involved in linking dynein to cargos and to adapter proteins that regulate dynein function. Cytoplasmic dynein 1 acts as a motor for the intracellular retrograde motility of vesicles and organelles along microtubules. May play a role in binding dynein to membranous organelles or chromosomes.</text>
</comment>
<dbReference type="PANTHER" id="PTHR12688">
    <property type="entry name" value="DYNEIN LIGHT INTERMEDIATE CHAIN"/>
    <property type="match status" value="1"/>
</dbReference>
<keyword evidence="8 11" id="KW-0243">Dynein</keyword>
<keyword evidence="7 11" id="KW-0067">ATP-binding</keyword>
<accession>A0A1R2CRX8</accession>
<dbReference type="AlphaFoldDB" id="A0A1R2CRX8"/>
<evidence type="ECO:0000256" key="6">
    <source>
        <dbReference type="ARBA" id="ARBA00022741"/>
    </source>
</evidence>
<gene>
    <name evidence="12" type="ORF">SteCoe_5675</name>
</gene>
<keyword evidence="4 11" id="KW-0963">Cytoplasm</keyword>
<organism evidence="12 13">
    <name type="scientific">Stentor coeruleus</name>
    <dbReference type="NCBI Taxonomy" id="5963"/>
    <lineage>
        <taxon>Eukaryota</taxon>
        <taxon>Sar</taxon>
        <taxon>Alveolata</taxon>
        <taxon>Ciliophora</taxon>
        <taxon>Postciliodesmatophora</taxon>
        <taxon>Heterotrichea</taxon>
        <taxon>Heterotrichida</taxon>
        <taxon>Stentoridae</taxon>
        <taxon>Stentor</taxon>
    </lineage>
</organism>
<evidence type="ECO:0000256" key="9">
    <source>
        <dbReference type="ARBA" id="ARBA00023175"/>
    </source>
</evidence>
<comment type="subunit">
    <text evidence="11">Homodimer. The cytoplasmic dynein 1 complex consists of two catalytic heavy chains (HCs) and a number of non-catalytic subunits presented by intermediate chains (ICs).</text>
</comment>